<dbReference type="GO" id="GO:0000785">
    <property type="term" value="C:chromatin"/>
    <property type="evidence" value="ECO:0007669"/>
    <property type="project" value="TreeGrafter"/>
</dbReference>
<dbReference type="Proteomes" id="UP000738325">
    <property type="component" value="Unassembled WGS sequence"/>
</dbReference>
<proteinExistence type="predicted"/>
<evidence type="ECO:0000259" key="5">
    <source>
        <dbReference type="SMART" id="SM00558"/>
    </source>
</evidence>
<feature type="domain" description="JmjC" evidence="5">
    <location>
        <begin position="680"/>
        <end position="889"/>
    </location>
</feature>
<dbReference type="GO" id="GO:0003712">
    <property type="term" value="F:transcription coregulator activity"/>
    <property type="evidence" value="ECO:0007669"/>
    <property type="project" value="TreeGrafter"/>
</dbReference>
<evidence type="ECO:0000256" key="4">
    <source>
        <dbReference type="SAM" id="MobiDB-lite"/>
    </source>
</evidence>
<dbReference type="InterPro" id="IPR045109">
    <property type="entry name" value="LSDs-like"/>
</dbReference>
<dbReference type="AlphaFoldDB" id="A0A9P6RFT0"/>
<accession>A0A9P6RFT0</accession>
<dbReference type="GO" id="GO:0000118">
    <property type="term" value="C:histone deacetylase complex"/>
    <property type="evidence" value="ECO:0007669"/>
    <property type="project" value="TreeGrafter"/>
</dbReference>
<dbReference type="GO" id="GO:0006357">
    <property type="term" value="P:regulation of transcription by RNA polymerase II"/>
    <property type="evidence" value="ECO:0007669"/>
    <property type="project" value="TreeGrafter"/>
</dbReference>
<keyword evidence="2" id="KW-0479">Metal-binding</keyword>
<dbReference type="GO" id="GO:0032454">
    <property type="term" value="F:histone H3K9 demethylase activity"/>
    <property type="evidence" value="ECO:0007669"/>
    <property type="project" value="InterPro"/>
</dbReference>
<comment type="caution">
    <text evidence="6">The sequence shown here is derived from an EMBL/GenBank/DDBJ whole genome shotgun (WGS) entry which is preliminary data.</text>
</comment>
<evidence type="ECO:0000256" key="1">
    <source>
        <dbReference type="ARBA" id="ARBA00004123"/>
    </source>
</evidence>
<organism evidence="6 7">
    <name type="scientific">Dissophora globulifera</name>
    <dbReference type="NCBI Taxonomy" id="979702"/>
    <lineage>
        <taxon>Eukaryota</taxon>
        <taxon>Fungi</taxon>
        <taxon>Fungi incertae sedis</taxon>
        <taxon>Mucoromycota</taxon>
        <taxon>Mortierellomycotina</taxon>
        <taxon>Mortierellomycetes</taxon>
        <taxon>Mortierellales</taxon>
        <taxon>Mortierellaceae</taxon>
        <taxon>Dissophora</taxon>
    </lineage>
</organism>
<keyword evidence="7" id="KW-1185">Reference proteome</keyword>
<protein>
    <recommendedName>
        <fullName evidence="5">JmjC domain-containing protein</fullName>
    </recommendedName>
</protein>
<comment type="subcellular location">
    <subcellularLocation>
        <location evidence="1">Nucleus</location>
    </subcellularLocation>
</comment>
<feature type="region of interest" description="Disordered" evidence="4">
    <location>
        <begin position="183"/>
        <end position="203"/>
    </location>
</feature>
<name>A0A9P6RFT0_9FUNG</name>
<feature type="region of interest" description="Disordered" evidence="4">
    <location>
        <begin position="1"/>
        <end position="37"/>
    </location>
</feature>
<gene>
    <name evidence="6" type="ORF">BGZ99_005243</name>
</gene>
<keyword evidence="3" id="KW-0539">Nucleus</keyword>
<evidence type="ECO:0000256" key="2">
    <source>
        <dbReference type="ARBA" id="ARBA00022723"/>
    </source>
</evidence>
<dbReference type="PANTHER" id="PTHR12549:SF38">
    <property type="entry name" value="JMJC DOMAIN-CONTAINING HISTONE DEMETHYLASE 2, ISOFORM A"/>
    <property type="match status" value="1"/>
</dbReference>
<dbReference type="GO" id="GO:0031490">
    <property type="term" value="F:chromatin DNA binding"/>
    <property type="evidence" value="ECO:0007669"/>
    <property type="project" value="TreeGrafter"/>
</dbReference>
<dbReference type="EMBL" id="JAAAIP010000334">
    <property type="protein sequence ID" value="KAG0319204.1"/>
    <property type="molecule type" value="Genomic_DNA"/>
</dbReference>
<sequence length="921" mass="104008">MDDSRVDDEQTIHTFKTPITISLSPGEEWTEDDSGYPPSVPLSAQLAKASVMTPHAPEHTGSLAGATLVSNVSLHVQSSITVQSFGLPPRVGNSRSRRIKPAVHFDKAQGRIRYTHPNPVTTLSDHHRVVLKAAYNANQFDLDGLTDEDYEFIALMAETTPSSTKSYFQELRSLESHIGIPVKRRRGRPPKDSTLGGRPSTAPRRITAKKVRTVDRPAATEVVHTRKRPVIATKPSAEVRPTATEVVHTRNRPAIATKPSAEDRPTSTEVAHTRKHPTIATKPSAEDRPTVTEVVHTRKRPAIATKPSAEDSSAVVMPPSPPYIRVLQPYQCRGLCERSSERCVACTTPKMVSGACRFRYFRYLASKTTDGSHRATQEPSDRPFFSDTSADERLKFNKSALERADILYILSFTHAYARDLLEREIRHVEHASRVNNGHLNDSNKETWAPLAEGDTGGYFRRPSADRQYCDHCKISMASGYWMCGVCGEEMCMDCYGTISNKSMCTKSRRHTMSQFVPCGKFHLSTLQWFKDSLKRRKLEIPDTSHPHGRRSFTASEAVPTEITMVYREPMRAVAKEVTQDEFRVRWTQGDAIVLSGQHELWRQSWSPESLVKHTGNTLVTAMQAGSGRLKRTSVKKYFRDRFGSDAIDRRWRISARDFYLLLLLLWPAMAWRSEIFQDDLKELRFELVQTLPLPQYTQPFGVYNLSRYFPVGRDRFELSPRLHVAQGSQTEERVTGDIPLSCELWDAVYTCVYTETASDSTKKASEGHSDGTTSSDTLSSSVAVIWEVYREEDRFIVQQFIDDAIEESGARAGSSILHSPVLSAEQQQELYWLTGVRPFQVLQHYGDAVMIPAGSLRQARFVQDTILVAVGFVSPERLPSTIRRSEELRRLSSQKHFTDKRQQQDSMMDKDVLFYSTLAML</sequence>
<evidence type="ECO:0000313" key="6">
    <source>
        <dbReference type="EMBL" id="KAG0319204.1"/>
    </source>
</evidence>
<reference evidence="6" key="1">
    <citation type="journal article" date="2020" name="Fungal Divers.">
        <title>Resolving the Mortierellaceae phylogeny through synthesis of multi-gene phylogenetics and phylogenomics.</title>
        <authorList>
            <person name="Vandepol N."/>
            <person name="Liber J."/>
            <person name="Desiro A."/>
            <person name="Na H."/>
            <person name="Kennedy M."/>
            <person name="Barry K."/>
            <person name="Grigoriev I.V."/>
            <person name="Miller A.N."/>
            <person name="O'Donnell K."/>
            <person name="Stajich J.E."/>
            <person name="Bonito G."/>
        </authorList>
    </citation>
    <scope>NUCLEOTIDE SEQUENCE</scope>
    <source>
        <strain evidence="6">REB-010B</strain>
    </source>
</reference>
<dbReference type="GO" id="GO:0046872">
    <property type="term" value="F:metal ion binding"/>
    <property type="evidence" value="ECO:0007669"/>
    <property type="project" value="UniProtKB-KW"/>
</dbReference>
<feature type="compositionally biased region" description="Polar residues" evidence="4">
    <location>
        <begin position="12"/>
        <end position="23"/>
    </location>
</feature>
<dbReference type="OrthoDB" id="1667110at2759"/>
<dbReference type="InterPro" id="IPR003347">
    <property type="entry name" value="JmjC_dom"/>
</dbReference>
<evidence type="ECO:0000256" key="3">
    <source>
        <dbReference type="ARBA" id="ARBA00023242"/>
    </source>
</evidence>
<dbReference type="PANTHER" id="PTHR12549">
    <property type="entry name" value="JMJC DOMAIN-CONTAINING HISTONE DEMETHYLATION PROTEIN"/>
    <property type="match status" value="1"/>
</dbReference>
<dbReference type="SMART" id="SM00558">
    <property type="entry name" value="JmjC"/>
    <property type="match status" value="1"/>
</dbReference>
<evidence type="ECO:0000313" key="7">
    <source>
        <dbReference type="Proteomes" id="UP000738325"/>
    </source>
</evidence>
<dbReference type="Gene3D" id="2.60.120.650">
    <property type="entry name" value="Cupin"/>
    <property type="match status" value="1"/>
</dbReference>